<dbReference type="InterPro" id="IPR003953">
    <property type="entry name" value="FAD-dep_OxRdtase_2_FAD-bd"/>
</dbReference>
<dbReference type="Pfam" id="PF00890">
    <property type="entry name" value="FAD_binding_2"/>
    <property type="match status" value="1"/>
</dbReference>
<accession>A0A120DHU6</accession>
<dbReference type="Gene3D" id="3.50.50.60">
    <property type="entry name" value="FAD/NAD(P)-binding domain"/>
    <property type="match status" value="1"/>
</dbReference>
<organism evidence="4 5">
    <name type="scientific">Lactobacillus crispatus</name>
    <dbReference type="NCBI Taxonomy" id="47770"/>
    <lineage>
        <taxon>Bacteria</taxon>
        <taxon>Bacillati</taxon>
        <taxon>Bacillota</taxon>
        <taxon>Bacilli</taxon>
        <taxon>Lactobacillales</taxon>
        <taxon>Lactobacillaceae</taxon>
        <taxon>Lactobacillus</taxon>
    </lineage>
</organism>
<dbReference type="GO" id="GO:0016491">
    <property type="term" value="F:oxidoreductase activity"/>
    <property type="evidence" value="ECO:0007669"/>
    <property type="project" value="UniProtKB-KW"/>
</dbReference>
<dbReference type="Proteomes" id="UP000067598">
    <property type="component" value="Unassembled WGS sequence"/>
</dbReference>
<gene>
    <name evidence="4" type="ORF">AEL95_09350</name>
</gene>
<reference evidence="4 5" key="1">
    <citation type="journal article" date="2016" name="Microbiology (Mosc.)">
        <title>Comparison of Lactobacillus crispatus isolates from Lactobacillus-dominated vaginal microbiomes with isolates from microbiomes containing bacterial vaginosis-associated bacteria.</title>
        <authorList>
            <person name="Abdelmaksoud A.A."/>
            <person name="Koparde V.N."/>
            <person name="Sheth N.U."/>
            <person name="Serrano M.G."/>
            <person name="Glascock A.L."/>
            <person name="Fettweis J.M."/>
            <person name="Strauss Iii J.F."/>
            <person name="Buck G.A."/>
            <person name="Jefferson K.K."/>
        </authorList>
    </citation>
    <scope>NUCLEOTIDE SEQUENCE [LARGE SCALE GENOMIC DNA]</scope>
    <source>
        <strain evidence="4 5">VMC3</strain>
    </source>
</reference>
<dbReference type="AlphaFoldDB" id="A0A120DHU6"/>
<evidence type="ECO:0000259" key="3">
    <source>
        <dbReference type="Pfam" id="PF00890"/>
    </source>
</evidence>
<dbReference type="SUPFAM" id="SSF51905">
    <property type="entry name" value="FAD/NAD(P)-binding domain"/>
    <property type="match status" value="1"/>
</dbReference>
<comment type="caution">
    <text evidence="4">The sequence shown here is derived from an EMBL/GenBank/DDBJ whole genome shotgun (WGS) entry which is preliminary data.</text>
</comment>
<evidence type="ECO:0000256" key="2">
    <source>
        <dbReference type="ARBA" id="ARBA00023002"/>
    </source>
</evidence>
<keyword evidence="1" id="KW-0285">Flavoprotein</keyword>
<proteinExistence type="predicted"/>
<feature type="domain" description="FAD-dependent oxidoreductase 2 FAD-binding" evidence="3">
    <location>
        <begin position="9"/>
        <end position="56"/>
    </location>
</feature>
<dbReference type="PATRIC" id="fig|47770.28.peg.1388"/>
<protein>
    <recommendedName>
        <fullName evidence="3">FAD-dependent oxidoreductase 2 FAD-binding domain-containing protein</fullName>
    </recommendedName>
</protein>
<evidence type="ECO:0000313" key="5">
    <source>
        <dbReference type="Proteomes" id="UP000067598"/>
    </source>
</evidence>
<evidence type="ECO:0000256" key="1">
    <source>
        <dbReference type="ARBA" id="ARBA00022630"/>
    </source>
</evidence>
<name>A0A120DHU6_9LACO</name>
<dbReference type="EMBL" id="LJGP01000046">
    <property type="protein sequence ID" value="KWU03036.1"/>
    <property type="molecule type" value="Genomic_DNA"/>
</dbReference>
<sequence>MNKEYTVDVAGTGGTGLAAADAAVSNGLRVIAIEKLDQIGGNTRISSGFFAIDTKEQREAGLHLSWSLSKEFGTSSSFKLTIRKIFSRILIY</sequence>
<dbReference type="InterPro" id="IPR036188">
    <property type="entry name" value="FAD/NAD-bd_sf"/>
</dbReference>
<keyword evidence="2" id="KW-0560">Oxidoreductase</keyword>
<evidence type="ECO:0000313" key="4">
    <source>
        <dbReference type="EMBL" id="KWU03036.1"/>
    </source>
</evidence>